<reference evidence="3" key="1">
    <citation type="journal article" date="2020" name="Stud. Mycol.">
        <title>101 Dothideomycetes genomes: a test case for predicting lifestyles and emergence of pathogens.</title>
        <authorList>
            <person name="Haridas S."/>
            <person name="Albert R."/>
            <person name="Binder M."/>
            <person name="Bloem J."/>
            <person name="Labutti K."/>
            <person name="Salamov A."/>
            <person name="Andreopoulos B."/>
            <person name="Baker S."/>
            <person name="Barry K."/>
            <person name="Bills G."/>
            <person name="Bluhm B."/>
            <person name="Cannon C."/>
            <person name="Castanera R."/>
            <person name="Culley D."/>
            <person name="Daum C."/>
            <person name="Ezra D."/>
            <person name="Gonzalez J."/>
            <person name="Henrissat B."/>
            <person name="Kuo A."/>
            <person name="Liang C."/>
            <person name="Lipzen A."/>
            <person name="Lutzoni F."/>
            <person name="Magnuson J."/>
            <person name="Mondo S."/>
            <person name="Nolan M."/>
            <person name="Ohm R."/>
            <person name="Pangilinan J."/>
            <person name="Park H.-J."/>
            <person name="Ramirez L."/>
            <person name="Alfaro M."/>
            <person name="Sun H."/>
            <person name="Tritt A."/>
            <person name="Yoshinaga Y."/>
            <person name="Zwiers L.-H."/>
            <person name="Turgeon B."/>
            <person name="Goodwin S."/>
            <person name="Spatafora J."/>
            <person name="Crous P."/>
            <person name="Grigoriev I."/>
        </authorList>
    </citation>
    <scope>NUCLEOTIDE SEQUENCE</scope>
    <source>
        <strain evidence="3">ATCC 16933</strain>
    </source>
</reference>
<sequence length="1056" mass="108564">MFSNALKSFTSNISSNYTLSPHPSSTSGPWKIFDAKKKSTGKPASVFVFDKKSLDPHSGAGGLSSRSGASALKHAHERVVEQLKKEASSLARLRHPSILELVEPVEETRNGGLMFATEPVTVSLAGLLQDKDEQEQRGGGGLGGGRASRYVVEDGGSGGDGRGGRRRRELEIDELEIQKGLLQVGKGLEFLHESAGLVHGNLTPDAIFVNAKSDWKISGLAFSGPPENSTKPTSAVPISLAEALNYDPRLPRFVQLNIDYTSPDFVLDNNLTPAADMFSLGLLIVALYNSPHRSPLETNMSVSTYKRVFASSATIPTQGNNFKSARPLPREVVAGLLPRLITRRPAQRLSAREFQQARYFDNILVNTIRFLDALPAKTPAEKTQFMRGLPRVLGQFPKSVLEKKVLPALLEETKDRELLALILQNVFKIVTSMPSGRRAFEERVVPKLREVFLGGTGGGAQGKAVAERDSAKEAGLMVLLENMGVITENCSGKQFKDEILPILFLALESPTHSLVDASMRSLPVVLPILDFSTIKNELFPVVSTVFAKTSSMGIKIRGLEALRVLCGGGSAEADTDAGDGLDGLSPETSSKAASAKSAANSAILDKYTIQEKVVPLLKAIRTKEPAVMMAALPVFRRVGAIADADFLATDALPILWSFALGPLLSLQQFQAYMALIKELGARIEAEHTRKLQELSSAAASPPLVGTAGAASSTQDFLSFGGPTASTANGSANGDDAAAFESLVLGRSSATAADPFDAGWGDASSGPPSATSSSFNNAAGAGAGARPTSGLAMHGSRSFQGHNTSSGGGGGGGGAPAFSWSTPEPSPGLPGGRSQGAGTGMGMGSRAITPDFSQPLAPQNATSTFSMPLQPSRPAGMAATPAPSSSSSGLNWSGAATGAGGSSSDIWASAAAAGGGAAAPAPAPQRTASNPSFGSAMAAAGSNPWVTAQGGGAGGGGLGGLGGVGPAGGGGTGSPYSGFSIAPPPAWKQQGGQVQTQTQGGGLSGMGGMGAWGGQQQGQGMGMGMGMGLGQQQGQRQGQQGGGGGGKTGLDKYESLL</sequence>
<dbReference type="Gene3D" id="1.25.10.10">
    <property type="entry name" value="Leucine-rich Repeat Variant"/>
    <property type="match status" value="1"/>
</dbReference>
<feature type="compositionally biased region" description="Low complexity" evidence="1">
    <location>
        <begin position="988"/>
        <end position="997"/>
    </location>
</feature>
<feature type="compositionally biased region" description="Low complexity" evidence="1">
    <location>
        <begin position="873"/>
        <end position="901"/>
    </location>
</feature>
<evidence type="ECO:0000313" key="3">
    <source>
        <dbReference type="EMBL" id="KAF2461134.1"/>
    </source>
</evidence>
<dbReference type="AlphaFoldDB" id="A0A6A6PAY8"/>
<dbReference type="Gene3D" id="3.30.200.20">
    <property type="entry name" value="Phosphorylase Kinase, domain 1"/>
    <property type="match status" value="1"/>
</dbReference>
<dbReference type="Proteomes" id="UP000799766">
    <property type="component" value="Unassembled WGS sequence"/>
</dbReference>
<dbReference type="InterPro" id="IPR051177">
    <property type="entry name" value="CIK-Related_Protein"/>
</dbReference>
<feature type="compositionally biased region" description="Polar residues" evidence="1">
    <location>
        <begin position="855"/>
        <end position="868"/>
    </location>
</feature>
<dbReference type="GO" id="GO:0004672">
    <property type="term" value="F:protein kinase activity"/>
    <property type="evidence" value="ECO:0007669"/>
    <property type="project" value="InterPro"/>
</dbReference>
<organism evidence="3 4">
    <name type="scientific">Lineolata rhizophorae</name>
    <dbReference type="NCBI Taxonomy" id="578093"/>
    <lineage>
        <taxon>Eukaryota</taxon>
        <taxon>Fungi</taxon>
        <taxon>Dikarya</taxon>
        <taxon>Ascomycota</taxon>
        <taxon>Pezizomycotina</taxon>
        <taxon>Dothideomycetes</taxon>
        <taxon>Dothideomycetes incertae sedis</taxon>
        <taxon>Lineolatales</taxon>
        <taxon>Lineolataceae</taxon>
        <taxon>Lineolata</taxon>
    </lineage>
</organism>
<dbReference type="InterPro" id="IPR011989">
    <property type="entry name" value="ARM-like"/>
</dbReference>
<dbReference type="SUPFAM" id="SSF48371">
    <property type="entry name" value="ARM repeat"/>
    <property type="match status" value="1"/>
</dbReference>
<dbReference type="SUPFAM" id="SSF56112">
    <property type="entry name" value="Protein kinase-like (PK-like)"/>
    <property type="match status" value="1"/>
</dbReference>
<feature type="compositionally biased region" description="Gly residues" evidence="1">
    <location>
        <begin position="828"/>
        <end position="842"/>
    </location>
</feature>
<protein>
    <recommendedName>
        <fullName evidence="2">Protein kinase domain-containing protein</fullName>
    </recommendedName>
</protein>
<accession>A0A6A6PAY8</accession>
<dbReference type="EMBL" id="MU001672">
    <property type="protein sequence ID" value="KAF2461134.1"/>
    <property type="molecule type" value="Genomic_DNA"/>
</dbReference>
<gene>
    <name evidence="3" type="ORF">BDY21DRAFT_369197</name>
</gene>
<feature type="region of interest" description="Disordered" evidence="1">
    <location>
        <begin position="914"/>
        <end position="934"/>
    </location>
</feature>
<feature type="compositionally biased region" description="Gly residues" evidence="1">
    <location>
        <begin position="1015"/>
        <end position="1030"/>
    </location>
</feature>
<dbReference type="PANTHER" id="PTHR12984:SF6">
    <property type="entry name" value="SCY1-LIKE PROTEIN 2"/>
    <property type="match status" value="1"/>
</dbReference>
<evidence type="ECO:0000259" key="2">
    <source>
        <dbReference type="PROSITE" id="PS50011"/>
    </source>
</evidence>
<feature type="region of interest" description="Disordered" evidence="1">
    <location>
        <begin position="1015"/>
        <end position="1056"/>
    </location>
</feature>
<name>A0A6A6PAY8_9PEZI</name>
<feature type="compositionally biased region" description="Gly residues" evidence="1">
    <location>
        <begin position="1038"/>
        <end position="1047"/>
    </location>
</feature>
<dbReference type="Gene3D" id="1.10.510.10">
    <property type="entry name" value="Transferase(Phosphotransferase) domain 1"/>
    <property type="match status" value="1"/>
</dbReference>
<dbReference type="InterPro" id="IPR011009">
    <property type="entry name" value="Kinase-like_dom_sf"/>
</dbReference>
<feature type="region of interest" description="Disordered" evidence="1">
    <location>
        <begin position="968"/>
        <end position="1000"/>
    </location>
</feature>
<dbReference type="SMART" id="SM00220">
    <property type="entry name" value="S_TKc"/>
    <property type="match status" value="1"/>
</dbReference>
<dbReference type="GO" id="GO:0005524">
    <property type="term" value="F:ATP binding"/>
    <property type="evidence" value="ECO:0007669"/>
    <property type="project" value="InterPro"/>
</dbReference>
<keyword evidence="4" id="KW-1185">Reference proteome</keyword>
<dbReference type="InterPro" id="IPR016024">
    <property type="entry name" value="ARM-type_fold"/>
</dbReference>
<feature type="domain" description="Protein kinase" evidence="2">
    <location>
        <begin position="32"/>
        <end position="360"/>
    </location>
</feature>
<dbReference type="PROSITE" id="PS50011">
    <property type="entry name" value="PROTEIN_KINASE_DOM"/>
    <property type="match status" value="1"/>
</dbReference>
<evidence type="ECO:0000256" key="1">
    <source>
        <dbReference type="SAM" id="MobiDB-lite"/>
    </source>
</evidence>
<evidence type="ECO:0000313" key="4">
    <source>
        <dbReference type="Proteomes" id="UP000799766"/>
    </source>
</evidence>
<proteinExistence type="predicted"/>
<dbReference type="Pfam" id="PF00069">
    <property type="entry name" value="Pkinase"/>
    <property type="match status" value="1"/>
</dbReference>
<feature type="region of interest" description="Disordered" evidence="1">
    <location>
        <begin position="130"/>
        <end position="167"/>
    </location>
</feature>
<dbReference type="PANTHER" id="PTHR12984">
    <property type="entry name" value="SCY1-RELATED S/T PROTEIN KINASE-LIKE"/>
    <property type="match status" value="1"/>
</dbReference>
<feature type="compositionally biased region" description="Gly residues" evidence="1">
    <location>
        <begin position="805"/>
        <end position="814"/>
    </location>
</feature>
<dbReference type="CDD" id="cd14011">
    <property type="entry name" value="PK_SCY1_like"/>
    <property type="match status" value="1"/>
</dbReference>
<feature type="compositionally biased region" description="Gly residues" evidence="1">
    <location>
        <begin position="137"/>
        <end position="146"/>
    </location>
</feature>
<dbReference type="OrthoDB" id="79687at2759"/>
<feature type="region of interest" description="Disordered" evidence="1">
    <location>
        <begin position="757"/>
        <end position="901"/>
    </location>
</feature>
<dbReference type="InterPro" id="IPR000719">
    <property type="entry name" value="Prot_kinase_dom"/>
</dbReference>
<feature type="compositionally biased region" description="Low complexity" evidence="1">
    <location>
        <begin position="762"/>
        <end position="789"/>
    </location>
</feature>